<dbReference type="Proteomes" id="UP000242791">
    <property type="component" value="Unassembled WGS sequence"/>
</dbReference>
<accession>A0A1J9PZE4</accession>
<name>A0A1J9PZE4_9EURO</name>
<sequence>MDPPALSLGNMQTYLVQGEVQGLRFREYTFLTVAVTTAAGVFAACTDTGSGISLIDEAVRQKYFDDVQVQMLPAGQHLGLKGIGGRDATLGFIPHHVAATNSYWWRCNIIIANDALRPADAVIDVAGDRITFRGTEVVEAQSRTVPVRSATIKPTPTMKRRVAVRAAGAAVVQPGFGTPIPIARRDLSDQDVWQFRPLLRKGQGHMFAGAPHALISHQQDILPYANLGDIPVKIIKGQILGYAERVDSSMLAPTGVMVSLATVEDDIPNPFEVPPLDDEATVAEADVSDHWGPEYQDKVRQLLRSHAPLFSTKLGMFNDGVHMPIRFYDEANLGGLKTKPYHWSKRDREAGDPILDKLLENGRIEKVPLGATKRLCLPSIHCLE</sequence>
<organism evidence="1 2">
    <name type="scientific">Blastomyces percursus</name>
    <dbReference type="NCBI Taxonomy" id="1658174"/>
    <lineage>
        <taxon>Eukaryota</taxon>
        <taxon>Fungi</taxon>
        <taxon>Dikarya</taxon>
        <taxon>Ascomycota</taxon>
        <taxon>Pezizomycotina</taxon>
        <taxon>Eurotiomycetes</taxon>
        <taxon>Eurotiomycetidae</taxon>
        <taxon>Onygenales</taxon>
        <taxon>Ajellomycetaceae</taxon>
        <taxon>Blastomyces</taxon>
    </lineage>
</organism>
<dbReference type="AlphaFoldDB" id="A0A1J9PZE4"/>
<proteinExistence type="predicted"/>
<protein>
    <submittedName>
        <fullName evidence="1">Uncharacterized protein</fullName>
    </submittedName>
</protein>
<evidence type="ECO:0000313" key="1">
    <source>
        <dbReference type="EMBL" id="OJD21688.1"/>
    </source>
</evidence>
<gene>
    <name evidence="1" type="ORF">ACJ73_06970</name>
</gene>
<evidence type="ECO:0000313" key="2">
    <source>
        <dbReference type="Proteomes" id="UP000242791"/>
    </source>
</evidence>
<keyword evidence="2" id="KW-1185">Reference proteome</keyword>
<dbReference type="VEuPathDB" id="FungiDB:ACJ73_06970"/>
<dbReference type="EMBL" id="LGTZ01001319">
    <property type="protein sequence ID" value="OJD21688.1"/>
    <property type="molecule type" value="Genomic_DNA"/>
</dbReference>
<dbReference type="OrthoDB" id="3929326at2759"/>
<dbReference type="STRING" id="1658174.A0A1J9PZE4"/>
<reference evidence="1 2" key="1">
    <citation type="submission" date="2015-08" db="EMBL/GenBank/DDBJ databases">
        <title>Emmonsia species relationships and genome sequence.</title>
        <authorList>
            <person name="Cuomo C.A."/>
            <person name="Schwartz I.S."/>
            <person name="Kenyon C."/>
            <person name="De Hoog G.S."/>
            <person name="Govender N.P."/>
            <person name="Botha A."/>
            <person name="Moreno L."/>
            <person name="De Vries M."/>
            <person name="Munoz J.F."/>
            <person name="Stielow J.B."/>
        </authorList>
    </citation>
    <scope>NUCLEOTIDE SEQUENCE [LARGE SCALE GENOMIC DNA]</scope>
    <source>
        <strain evidence="1 2">EI222</strain>
    </source>
</reference>
<comment type="caution">
    <text evidence="1">The sequence shown here is derived from an EMBL/GenBank/DDBJ whole genome shotgun (WGS) entry which is preliminary data.</text>
</comment>